<feature type="domain" description="Ig-like" evidence="14">
    <location>
        <begin position="541"/>
        <end position="640"/>
    </location>
</feature>
<accession>A0A0N4X4V2</accession>
<keyword evidence="6" id="KW-0084">Basement membrane</keyword>
<dbReference type="SUPFAM" id="SSF48726">
    <property type="entry name" value="Immunoglobulin"/>
    <property type="match status" value="4"/>
</dbReference>
<dbReference type="GO" id="GO:0009887">
    <property type="term" value="P:animal organ morphogenesis"/>
    <property type="evidence" value="ECO:0007669"/>
    <property type="project" value="TreeGrafter"/>
</dbReference>
<sequence length="780" mass="85992">MPAKFLGNKVTAYGGTLKFTFTFSGQGRMNQDPDVIIRGNDITLQYKHRIPIYPDRENTIELKIFEDRWQRVDGQQGTREHLLMALADLDEEDLLQATYMEECSQTSLISVSLEYAEPHGTGLTAYEVEQCQCPPGYIGTSCEDCAPGYSRTGGGLYLGLCERCECHGHASQCDKEYGFCVDCQHNTEGDQCERCKPGFIGDARRGTPHDCQPAATRPPCHCNNHSPRGCDSFGRCLLCEHNTEGTHCERCKKGFYGDATKGTPYDCTPCPCPGAADCYLDSQGQVACRNCPAGLAGRLCDECAPGYTRSHKIAGRPCEPIGHVGDRDRTYVPPAPPHEGEPLRRNRHRRRRIRSDSCVCQWTTMRPYVLAAMPAAVCVIVLIVVVFVLSPLRVRILEPKHQAVANGSNVQWICQITGPLRSYVHLEWTRVGYPSLPEKANVSIDDDAILTLMDVNEGDAGQYRCTATTINSIATDDATLTISHSSTLPAGTLDRDGFLRFTNTKKTDAGEYVCTASDPRGGPSTEAPPARLNVNPTPFQPQVEPPERTVREGEPAEFRCWVPGYPHAVLQWSARRGERGPFLHSHHIAPMFFANDKDILALPEGASVRDGFLRFASAKMSDDGYYTCTASDPTDPKGVPPREAPPARLRVRPPGHGPQVEPPEQTVNEGDPAQFRCWVPGNPRADIHWSGRDGEPLPQGAWSRGGILRFDRTRTSDEGAYICTASDPTDPEEGPKEAPPAQLHVKPKPFEPQVEPPEQTVNEGHPAQFRCWVPGHPRAV</sequence>
<evidence type="ECO:0000256" key="7">
    <source>
        <dbReference type="ARBA" id="ARBA00023157"/>
    </source>
</evidence>
<dbReference type="SMART" id="SM00408">
    <property type="entry name" value="IGc2"/>
    <property type="match status" value="3"/>
</dbReference>
<evidence type="ECO:0000256" key="3">
    <source>
        <dbReference type="ARBA" id="ARBA00022530"/>
    </source>
</evidence>
<dbReference type="FunFam" id="2.10.25.10:FF:000552">
    <property type="entry name" value="Basement membrane proteoglycan"/>
    <property type="match status" value="1"/>
</dbReference>
<dbReference type="CDD" id="cd00055">
    <property type="entry name" value="EGF_Lam"/>
    <property type="match status" value="3"/>
</dbReference>
<dbReference type="PANTHER" id="PTHR10574:SF406">
    <property type="entry name" value="LAMININ SUBUNIT ALPHA 5"/>
    <property type="match status" value="1"/>
</dbReference>
<evidence type="ECO:0000313" key="17">
    <source>
        <dbReference type="Proteomes" id="UP000268014"/>
    </source>
</evidence>
<keyword evidence="12" id="KW-0472">Membrane</keyword>
<dbReference type="Proteomes" id="UP000268014">
    <property type="component" value="Unassembled WGS sequence"/>
</dbReference>
<dbReference type="Pfam" id="PF00052">
    <property type="entry name" value="Laminin_B"/>
    <property type="match status" value="1"/>
</dbReference>
<feature type="domain" description="Laminin EGF-like" evidence="13">
    <location>
        <begin position="164"/>
        <end position="213"/>
    </location>
</feature>
<dbReference type="CDD" id="cd00096">
    <property type="entry name" value="Ig"/>
    <property type="match status" value="1"/>
</dbReference>
<feature type="disulfide bond" evidence="10">
    <location>
        <begin position="239"/>
        <end position="248"/>
    </location>
</feature>
<dbReference type="InterPro" id="IPR003599">
    <property type="entry name" value="Ig_sub"/>
</dbReference>
<gene>
    <name evidence="16" type="ORF">HPLM_LOCUS19386</name>
</gene>
<evidence type="ECO:0000256" key="11">
    <source>
        <dbReference type="SAM" id="MobiDB-lite"/>
    </source>
</evidence>
<dbReference type="InterPro" id="IPR007110">
    <property type="entry name" value="Ig-like_dom"/>
</dbReference>
<dbReference type="PROSITE" id="PS50835">
    <property type="entry name" value="IG_LIKE"/>
    <property type="match status" value="3"/>
</dbReference>
<reference evidence="18" key="1">
    <citation type="submission" date="2017-02" db="UniProtKB">
        <authorList>
            <consortium name="WormBaseParasite"/>
        </authorList>
    </citation>
    <scope>IDENTIFICATION</scope>
</reference>
<organism evidence="18">
    <name type="scientific">Haemonchus placei</name>
    <name type="common">Barber's pole worm</name>
    <dbReference type="NCBI Taxonomy" id="6290"/>
    <lineage>
        <taxon>Eukaryota</taxon>
        <taxon>Metazoa</taxon>
        <taxon>Ecdysozoa</taxon>
        <taxon>Nematoda</taxon>
        <taxon>Chromadorea</taxon>
        <taxon>Rhabditida</taxon>
        <taxon>Rhabditina</taxon>
        <taxon>Rhabditomorpha</taxon>
        <taxon>Strongyloidea</taxon>
        <taxon>Trichostrongylidae</taxon>
        <taxon>Haemonchus</taxon>
    </lineage>
</organism>
<evidence type="ECO:0000259" key="15">
    <source>
        <dbReference type="PROSITE" id="PS51115"/>
    </source>
</evidence>
<evidence type="ECO:0000256" key="2">
    <source>
        <dbReference type="ARBA" id="ARBA00022525"/>
    </source>
</evidence>
<dbReference type="InterPro" id="IPR056863">
    <property type="entry name" value="LMN_ATRN_NET-like_EGF"/>
</dbReference>
<evidence type="ECO:0000256" key="12">
    <source>
        <dbReference type="SAM" id="Phobius"/>
    </source>
</evidence>
<feature type="transmembrane region" description="Helical" evidence="12">
    <location>
        <begin position="368"/>
        <end position="392"/>
    </location>
</feature>
<dbReference type="GO" id="GO:0030154">
    <property type="term" value="P:cell differentiation"/>
    <property type="evidence" value="ECO:0007669"/>
    <property type="project" value="UniProtKB-ARBA"/>
</dbReference>
<dbReference type="Pfam" id="PF24973">
    <property type="entry name" value="EGF_LMN_ATRN"/>
    <property type="match status" value="2"/>
</dbReference>
<evidence type="ECO:0000313" key="16">
    <source>
        <dbReference type="EMBL" id="VDO76864.1"/>
    </source>
</evidence>
<evidence type="ECO:0000256" key="6">
    <source>
        <dbReference type="ARBA" id="ARBA00022869"/>
    </source>
</evidence>
<evidence type="ECO:0000259" key="13">
    <source>
        <dbReference type="PROSITE" id="PS50027"/>
    </source>
</evidence>
<dbReference type="InterPro" id="IPR036179">
    <property type="entry name" value="Ig-like_dom_sf"/>
</dbReference>
<evidence type="ECO:0000259" key="14">
    <source>
        <dbReference type="PROSITE" id="PS50835"/>
    </source>
</evidence>
<keyword evidence="3" id="KW-0272">Extracellular matrix</keyword>
<dbReference type="WBParaSite" id="HPLM_0001939401-mRNA-1">
    <property type="protein sequence ID" value="HPLM_0001939401-mRNA-1"/>
    <property type="gene ID" value="HPLM_0001939401"/>
</dbReference>
<dbReference type="FunFam" id="2.60.40.10:FF:000637">
    <property type="entry name" value="Basement membrane proteoglycan"/>
    <property type="match status" value="1"/>
</dbReference>
<dbReference type="AlphaFoldDB" id="A0A0N4X4V2"/>
<feature type="domain" description="Ig-like" evidence="14">
    <location>
        <begin position="658"/>
        <end position="739"/>
    </location>
</feature>
<evidence type="ECO:0000256" key="10">
    <source>
        <dbReference type="PROSITE-ProRule" id="PRU00460"/>
    </source>
</evidence>
<keyword evidence="8" id="KW-0325">Glycoprotein</keyword>
<dbReference type="PROSITE" id="PS01248">
    <property type="entry name" value="EGF_LAM_1"/>
    <property type="match status" value="1"/>
</dbReference>
<dbReference type="InterPro" id="IPR003598">
    <property type="entry name" value="Ig_sub2"/>
</dbReference>
<dbReference type="FunFam" id="2.10.25.10:FF:000106">
    <property type="entry name" value="Heparan sulfate proteoglycan 2"/>
    <property type="match status" value="1"/>
</dbReference>
<feature type="region of interest" description="Disordered" evidence="11">
    <location>
        <begin position="513"/>
        <end position="549"/>
    </location>
</feature>
<dbReference type="OMA" id="PMFFAND"/>
<evidence type="ECO:0000256" key="1">
    <source>
        <dbReference type="ARBA" id="ARBA00004302"/>
    </source>
</evidence>
<feature type="domain" description="Laminin IV type A" evidence="15">
    <location>
        <begin position="1"/>
        <end position="130"/>
    </location>
</feature>
<dbReference type="Gene3D" id="2.10.25.10">
    <property type="entry name" value="Laminin"/>
    <property type="match status" value="4"/>
</dbReference>
<keyword evidence="2" id="KW-0964">Secreted</keyword>
<keyword evidence="12" id="KW-1133">Transmembrane helix</keyword>
<dbReference type="SMART" id="SM00180">
    <property type="entry name" value="EGF_Lam"/>
    <property type="match status" value="4"/>
</dbReference>
<dbReference type="PROSITE" id="PS00022">
    <property type="entry name" value="EGF_1"/>
    <property type="match status" value="1"/>
</dbReference>
<keyword evidence="7 10" id="KW-1015">Disulfide bond</keyword>
<comment type="caution">
    <text evidence="10">Lacks conserved residue(s) required for the propagation of feature annotation.</text>
</comment>
<dbReference type="GO" id="GO:0009888">
    <property type="term" value="P:tissue development"/>
    <property type="evidence" value="ECO:0007669"/>
    <property type="project" value="TreeGrafter"/>
</dbReference>
<dbReference type="InterPro" id="IPR002049">
    <property type="entry name" value="LE_dom"/>
</dbReference>
<dbReference type="Pfam" id="PF00053">
    <property type="entry name" value="EGF_laminin"/>
    <property type="match status" value="1"/>
</dbReference>
<evidence type="ECO:0000256" key="4">
    <source>
        <dbReference type="ARBA" id="ARBA00022729"/>
    </source>
</evidence>
<keyword evidence="4" id="KW-0732">Signal</keyword>
<proteinExistence type="predicted"/>
<keyword evidence="17" id="KW-1185">Reference proteome</keyword>
<keyword evidence="5" id="KW-0677">Repeat</keyword>
<dbReference type="PROSITE" id="PS50027">
    <property type="entry name" value="EGF_LAM_2"/>
    <property type="match status" value="2"/>
</dbReference>
<feature type="region of interest" description="Disordered" evidence="11">
    <location>
        <begin position="628"/>
        <end position="670"/>
    </location>
</feature>
<name>A0A0N4X4V2_HAEPC</name>
<protein>
    <submittedName>
        <fullName evidence="18">Basement membrane proteoglycan</fullName>
    </submittedName>
</protein>
<keyword evidence="12" id="KW-0812">Transmembrane</keyword>
<dbReference type="OrthoDB" id="10055367at2759"/>
<feature type="domain" description="Laminin EGF-like" evidence="13">
    <location>
        <begin position="220"/>
        <end position="269"/>
    </location>
</feature>
<dbReference type="Pfam" id="PF13927">
    <property type="entry name" value="Ig_3"/>
    <property type="match status" value="2"/>
</dbReference>
<dbReference type="EMBL" id="UZAF01021265">
    <property type="protein sequence ID" value="VDO76864.1"/>
    <property type="molecule type" value="Genomic_DNA"/>
</dbReference>
<evidence type="ECO:0000256" key="9">
    <source>
        <dbReference type="ARBA" id="ARBA00023292"/>
    </source>
</evidence>
<evidence type="ECO:0000313" key="18">
    <source>
        <dbReference type="WBParaSite" id="HPLM_0001939401-mRNA-1"/>
    </source>
</evidence>
<dbReference type="InterPro" id="IPR013098">
    <property type="entry name" value="Ig_I-set"/>
</dbReference>
<dbReference type="InterPro" id="IPR000742">
    <property type="entry name" value="EGF"/>
</dbReference>
<reference evidence="16 17" key="2">
    <citation type="submission" date="2018-11" db="EMBL/GenBank/DDBJ databases">
        <authorList>
            <consortium name="Pathogen Informatics"/>
        </authorList>
    </citation>
    <scope>NUCLEOTIDE SEQUENCE [LARGE SCALE GENOMIC DNA]</scope>
    <source>
        <strain evidence="16 17">MHpl1</strain>
    </source>
</reference>
<dbReference type="SUPFAM" id="SSF57196">
    <property type="entry name" value="EGF/Laminin"/>
    <property type="match status" value="3"/>
</dbReference>
<feature type="domain" description="Ig-like" evidence="14">
    <location>
        <begin position="391"/>
        <end position="481"/>
    </location>
</feature>
<dbReference type="PROSITE" id="PS51115">
    <property type="entry name" value="LAMININ_IVA"/>
    <property type="match status" value="1"/>
</dbReference>
<dbReference type="InterPro" id="IPR050440">
    <property type="entry name" value="Laminin/Netrin_ECM"/>
</dbReference>
<dbReference type="Gene3D" id="2.60.40.10">
    <property type="entry name" value="Immunoglobulins"/>
    <property type="match status" value="3"/>
</dbReference>
<dbReference type="STRING" id="6290.A0A0N4X4V2"/>
<dbReference type="Pfam" id="PF07679">
    <property type="entry name" value="I-set"/>
    <property type="match status" value="1"/>
</dbReference>
<dbReference type="GO" id="GO:0005604">
    <property type="term" value="C:basement membrane"/>
    <property type="evidence" value="ECO:0007669"/>
    <property type="project" value="UniProtKB-SubCell"/>
</dbReference>
<dbReference type="InterPro" id="IPR013783">
    <property type="entry name" value="Ig-like_fold"/>
</dbReference>
<comment type="subcellular location">
    <subcellularLocation>
        <location evidence="1">Secreted</location>
        <location evidence="1">Extracellular space</location>
        <location evidence="1">Extracellular matrix</location>
        <location evidence="1">Basement membrane</location>
    </subcellularLocation>
</comment>
<dbReference type="PANTHER" id="PTHR10574">
    <property type="entry name" value="NETRIN/LAMININ-RELATED"/>
    <property type="match status" value="1"/>
</dbReference>
<dbReference type="SMART" id="SM00409">
    <property type="entry name" value="IG"/>
    <property type="match status" value="4"/>
</dbReference>
<keyword evidence="9 10" id="KW-0424">Laminin EGF-like domain</keyword>
<feature type="disulfide bond" evidence="10">
    <location>
        <begin position="183"/>
        <end position="192"/>
    </location>
</feature>
<dbReference type="SMART" id="SM00281">
    <property type="entry name" value="LamB"/>
    <property type="match status" value="1"/>
</dbReference>
<evidence type="ECO:0000256" key="5">
    <source>
        <dbReference type="ARBA" id="ARBA00022737"/>
    </source>
</evidence>
<dbReference type="InterPro" id="IPR000034">
    <property type="entry name" value="Laminin_IV"/>
</dbReference>
<feature type="region of interest" description="Disordered" evidence="11">
    <location>
        <begin position="725"/>
        <end position="780"/>
    </location>
</feature>
<evidence type="ECO:0000256" key="8">
    <source>
        <dbReference type="ARBA" id="ARBA00023180"/>
    </source>
</evidence>